<keyword evidence="3" id="KW-1185">Reference proteome</keyword>
<organism evidence="2 3">
    <name type="scientific">Enhygromyxa salina</name>
    <dbReference type="NCBI Taxonomy" id="215803"/>
    <lineage>
        <taxon>Bacteria</taxon>
        <taxon>Pseudomonadati</taxon>
        <taxon>Myxococcota</taxon>
        <taxon>Polyangia</taxon>
        <taxon>Nannocystales</taxon>
        <taxon>Nannocystaceae</taxon>
        <taxon>Enhygromyxa</taxon>
    </lineage>
</organism>
<dbReference type="RefSeq" id="WP_106393039.1">
    <property type="nucleotide sequence ID" value="NZ_PVNK01000166.1"/>
</dbReference>
<proteinExistence type="predicted"/>
<feature type="signal peptide" evidence="1">
    <location>
        <begin position="1"/>
        <end position="19"/>
    </location>
</feature>
<keyword evidence="1" id="KW-0732">Signal</keyword>
<evidence type="ECO:0000256" key="1">
    <source>
        <dbReference type="SAM" id="SignalP"/>
    </source>
</evidence>
<comment type="caution">
    <text evidence="2">The sequence shown here is derived from an EMBL/GenBank/DDBJ whole genome shotgun (WGS) entry which is preliminary data.</text>
</comment>
<sequence>MGRFIAAIVVLFFTLSCTADGPHSEEDDDDRAYVLRSSSAPTQWLTSGGLSYRRATSQELARNDWAPGSYLVERHATAGLRYGQNSATVLLPRGDGDTEALTLIRVTNAQSGSFGTISYTTSMSHHAETVLFDTFEKEDENGEHYGRVVIADNDSLYGLVKNSSNETFEILQLQSRHYIDTALAPPMAAGDSIVVSPLGEIPPGPGHKIPNTGTITRLSYMGEGIFCMNHVDDWKAILHYHGQTVRTVHFNSATGGDLQLVFSTCHFFDSIDQAMTCSKTGGGGATPSYCYDAEGHLYPFRDTMNLSGLFYLYDLRDVAWDTVDHADLHLAMPDIELVQVRTGALIYDPSNLETTQGIGDGPNTDPMVGWSELRGRSVASSGTELGGLVSAHKFSHNFVGPEHDGEELMGQYSHTLMWEIVLHTTAPWFSAANAEAAVDCVDSTSCPVGAAWSSP</sequence>
<name>A0A2S9XSL5_9BACT</name>
<dbReference type="Proteomes" id="UP000237968">
    <property type="component" value="Unassembled WGS sequence"/>
</dbReference>
<protein>
    <submittedName>
        <fullName evidence="2">Uncharacterized protein</fullName>
    </submittedName>
</protein>
<dbReference type="PROSITE" id="PS51257">
    <property type="entry name" value="PROKAR_LIPOPROTEIN"/>
    <property type="match status" value="1"/>
</dbReference>
<evidence type="ECO:0000313" key="2">
    <source>
        <dbReference type="EMBL" id="PRP95836.1"/>
    </source>
</evidence>
<feature type="chain" id="PRO_5015770989" evidence="1">
    <location>
        <begin position="20"/>
        <end position="455"/>
    </location>
</feature>
<reference evidence="2 3" key="1">
    <citation type="submission" date="2018-03" db="EMBL/GenBank/DDBJ databases">
        <title>Draft Genome Sequences of the Obligatory Marine Myxobacteria Enhygromyxa salina SWB005.</title>
        <authorList>
            <person name="Poehlein A."/>
            <person name="Moghaddam J.A."/>
            <person name="Harms H."/>
            <person name="Alanjari M."/>
            <person name="Koenig G.M."/>
            <person name="Daniel R."/>
            <person name="Schaeberle T.F."/>
        </authorList>
    </citation>
    <scope>NUCLEOTIDE SEQUENCE [LARGE SCALE GENOMIC DNA]</scope>
    <source>
        <strain evidence="2 3">SWB005</strain>
    </source>
</reference>
<evidence type="ECO:0000313" key="3">
    <source>
        <dbReference type="Proteomes" id="UP000237968"/>
    </source>
</evidence>
<dbReference type="EMBL" id="PVNK01000166">
    <property type="protein sequence ID" value="PRP95836.1"/>
    <property type="molecule type" value="Genomic_DNA"/>
</dbReference>
<dbReference type="AlphaFoldDB" id="A0A2S9XSL5"/>
<accession>A0A2S9XSL5</accession>
<gene>
    <name evidence="2" type="ORF">ENSA5_37050</name>
</gene>